<dbReference type="PANTHER" id="PTHR42943:SF2">
    <property type="entry name" value="GLUTATHIONE S-TRANSFERASE KAPPA 1"/>
    <property type="match status" value="1"/>
</dbReference>
<accession>A0A6C0U0K2</accession>
<dbReference type="AlphaFoldDB" id="A0A6C0U0K2"/>
<evidence type="ECO:0000256" key="2">
    <source>
        <dbReference type="PIRSR" id="PIRSR006386-1"/>
    </source>
</evidence>
<dbReference type="Gene3D" id="3.40.30.10">
    <property type="entry name" value="Glutaredoxin"/>
    <property type="match status" value="1"/>
</dbReference>
<feature type="domain" description="DSBA-like thioredoxin" evidence="3">
    <location>
        <begin position="2"/>
        <end position="192"/>
    </location>
</feature>
<evidence type="ECO:0000259" key="3">
    <source>
        <dbReference type="Pfam" id="PF01323"/>
    </source>
</evidence>
<evidence type="ECO:0000256" key="1">
    <source>
        <dbReference type="PIRNR" id="PIRNR006386"/>
    </source>
</evidence>
<evidence type="ECO:0000313" key="5">
    <source>
        <dbReference type="Proteomes" id="UP000477680"/>
    </source>
</evidence>
<feature type="active site" description="Nucleophile" evidence="2">
    <location>
        <position position="11"/>
    </location>
</feature>
<evidence type="ECO:0000313" key="4">
    <source>
        <dbReference type="EMBL" id="QIB65099.1"/>
    </source>
</evidence>
<proteinExistence type="inferred from homology"/>
<keyword evidence="1 4" id="KW-0413">Isomerase</keyword>
<gene>
    <name evidence="4" type="ORF">G3T16_06480</name>
</gene>
<dbReference type="InterPro" id="IPR001853">
    <property type="entry name" value="DSBA-like_thioredoxin_dom"/>
</dbReference>
<dbReference type="InterPro" id="IPR044087">
    <property type="entry name" value="NahD-like"/>
</dbReference>
<keyword evidence="5" id="KW-1185">Reference proteome</keyword>
<dbReference type="Proteomes" id="UP000477680">
    <property type="component" value="Chromosome"/>
</dbReference>
<dbReference type="CDD" id="cd03022">
    <property type="entry name" value="DsbA_HCCA_Iso"/>
    <property type="match status" value="1"/>
</dbReference>
<dbReference type="Pfam" id="PF01323">
    <property type="entry name" value="DSBA"/>
    <property type="match status" value="1"/>
</dbReference>
<dbReference type="SUPFAM" id="SSF52833">
    <property type="entry name" value="Thioredoxin-like"/>
    <property type="match status" value="1"/>
</dbReference>
<organism evidence="4 5">
    <name type="scientific">Kineobactrum salinum</name>
    <dbReference type="NCBI Taxonomy" id="2708301"/>
    <lineage>
        <taxon>Bacteria</taxon>
        <taxon>Pseudomonadati</taxon>
        <taxon>Pseudomonadota</taxon>
        <taxon>Gammaproteobacteria</taxon>
        <taxon>Cellvibrionales</taxon>
        <taxon>Halieaceae</taxon>
        <taxon>Kineobactrum</taxon>
    </lineage>
</organism>
<reference evidence="4 5" key="1">
    <citation type="submission" date="2020-02" db="EMBL/GenBank/DDBJ databases">
        <title>Genome sequencing for Kineobactrum sp. M2.</title>
        <authorList>
            <person name="Park S.-J."/>
        </authorList>
    </citation>
    <scope>NUCLEOTIDE SEQUENCE [LARGE SCALE GENOMIC DNA]</scope>
    <source>
        <strain evidence="4 5">M2</strain>
    </source>
</reference>
<protein>
    <recommendedName>
        <fullName evidence="1">2-hydroxychromene-2-carboxylate isomerase</fullName>
        <ecNumber evidence="1">5.99.1.4</ecNumber>
    </recommendedName>
</protein>
<dbReference type="PANTHER" id="PTHR42943">
    <property type="entry name" value="GLUTATHIONE S-TRANSFERASE KAPPA"/>
    <property type="match status" value="1"/>
</dbReference>
<dbReference type="GO" id="GO:0018845">
    <property type="term" value="F:2-hydroxychromene-2-carboxylate isomerase activity"/>
    <property type="evidence" value="ECO:0007669"/>
    <property type="project" value="UniProtKB-UniRule"/>
</dbReference>
<dbReference type="KEGG" id="kim:G3T16_06480"/>
<dbReference type="InterPro" id="IPR014440">
    <property type="entry name" value="HCCAis_GSTk"/>
</dbReference>
<comment type="catalytic activity">
    <reaction evidence="1">
        <text>2-hydroxychromene-2-carboxylate = (3E)-4-(2-hydroxyphenyl)-2-oxobut-3-enoate</text>
        <dbReference type="Rhea" id="RHEA:27401"/>
        <dbReference type="ChEBI" id="CHEBI:59350"/>
        <dbReference type="ChEBI" id="CHEBI:59353"/>
        <dbReference type="EC" id="5.99.1.4"/>
    </reaction>
</comment>
<dbReference type="GO" id="GO:1901170">
    <property type="term" value="P:naphthalene catabolic process"/>
    <property type="evidence" value="ECO:0007669"/>
    <property type="project" value="InterPro"/>
</dbReference>
<dbReference type="GO" id="GO:0004602">
    <property type="term" value="F:glutathione peroxidase activity"/>
    <property type="evidence" value="ECO:0007669"/>
    <property type="project" value="TreeGrafter"/>
</dbReference>
<dbReference type="InterPro" id="IPR051924">
    <property type="entry name" value="GST_Kappa/NadH"/>
</dbReference>
<dbReference type="GO" id="GO:0006749">
    <property type="term" value="P:glutathione metabolic process"/>
    <property type="evidence" value="ECO:0007669"/>
    <property type="project" value="TreeGrafter"/>
</dbReference>
<dbReference type="PIRSF" id="PIRSF006386">
    <property type="entry name" value="HCCAis_GSTk"/>
    <property type="match status" value="1"/>
</dbReference>
<dbReference type="EMBL" id="CP048711">
    <property type="protein sequence ID" value="QIB65099.1"/>
    <property type="molecule type" value="Genomic_DNA"/>
</dbReference>
<dbReference type="RefSeq" id="WP_163494341.1">
    <property type="nucleotide sequence ID" value="NZ_CP048711.1"/>
</dbReference>
<dbReference type="EC" id="5.99.1.4" evidence="1"/>
<dbReference type="GO" id="GO:0004364">
    <property type="term" value="F:glutathione transferase activity"/>
    <property type="evidence" value="ECO:0007669"/>
    <property type="project" value="TreeGrafter"/>
</dbReference>
<name>A0A6C0U0K2_9GAMM</name>
<dbReference type="InterPro" id="IPR036249">
    <property type="entry name" value="Thioredoxin-like_sf"/>
</dbReference>
<sequence>MTIDFYFDFISPYGWIGAERIGAIARRFGRRVNWHPFLLQVTVMETMGLKPPLETPLKGAYLLHDIKRFLRYHGLGMSDQARFGFSSLAPARAVLWVRESSPGNVEDLVLALYRAHWAQGRDISEVSTVLQVVADLGLPESQVATALKSGAIKTALREETASAVRAGVFGSPTVVTDDEMFWGADRLPMVEAWLERGGW</sequence>
<comment type="similarity">
    <text evidence="1">Belongs to the GST superfamily. NadH family.</text>
</comment>